<comment type="caution">
    <text evidence="1">The sequence shown here is derived from an EMBL/GenBank/DDBJ whole genome shotgun (WGS) entry which is preliminary data.</text>
</comment>
<accession>A0A0P7ZZR6</accession>
<organism evidence="1 2">
    <name type="scientific">Candidatus Methanoperedens nitratireducens</name>
    <dbReference type="NCBI Taxonomy" id="1392998"/>
    <lineage>
        <taxon>Archaea</taxon>
        <taxon>Methanobacteriati</taxon>
        <taxon>Methanobacteriota</taxon>
        <taxon>Stenosarchaea group</taxon>
        <taxon>Methanomicrobia</taxon>
        <taxon>Methanosarcinales</taxon>
        <taxon>ANME-2 cluster</taxon>
        <taxon>Candidatus Methanoperedentaceae</taxon>
        <taxon>Candidatus Methanoperedens</taxon>
    </lineage>
</organism>
<dbReference type="AlphaFoldDB" id="A0A0P7ZZR6"/>
<name>A0A0P7ZZR6_9EURY</name>
<reference evidence="1 2" key="1">
    <citation type="submission" date="2015-09" db="EMBL/GenBank/DDBJ databases">
        <title>A metagenomics-based metabolic model of nitrate-dependent anaerobic oxidation of methane by Methanoperedens-like archaea.</title>
        <authorList>
            <person name="Arshad A."/>
            <person name="Speth D.R."/>
            <person name="De Graaf R.M."/>
            <person name="Op Den Camp H.J."/>
            <person name="Jetten M.S."/>
            <person name="Welte C.U."/>
        </authorList>
    </citation>
    <scope>NUCLEOTIDE SEQUENCE [LARGE SCALE GENOMIC DNA]</scope>
</reference>
<protein>
    <submittedName>
        <fullName evidence="1">Uncharacterized protein</fullName>
    </submittedName>
</protein>
<proteinExistence type="predicted"/>
<sequence length="81" mass="8396">MNAKFTLAIIALVGIGVFALPSTMSLFAGQHSFYNIDATGNQVPCVKCHGDVKAELGSNANTNPANGPLTAGPHAAFKCEY</sequence>
<evidence type="ECO:0000313" key="2">
    <source>
        <dbReference type="Proteomes" id="UP000050360"/>
    </source>
</evidence>
<dbReference type="Proteomes" id="UP000050360">
    <property type="component" value="Unassembled WGS sequence"/>
</dbReference>
<feature type="non-terminal residue" evidence="1">
    <location>
        <position position="81"/>
    </location>
</feature>
<dbReference type="EMBL" id="LKCM01000439">
    <property type="protein sequence ID" value="KPQ41111.1"/>
    <property type="molecule type" value="Genomic_DNA"/>
</dbReference>
<gene>
    <name evidence="1" type="ORF">MPEBLZ_04347</name>
</gene>
<evidence type="ECO:0000313" key="1">
    <source>
        <dbReference type="EMBL" id="KPQ41111.1"/>
    </source>
</evidence>